<feature type="compositionally biased region" description="Basic and acidic residues" evidence="8">
    <location>
        <begin position="78"/>
        <end position="95"/>
    </location>
</feature>
<sequence length="150" mass="17310">MAKMVENHLSNDEFFAQLPKLFDANGEKGHGSIYLHQKRYIHSTDADTPSTTKQLDDPLWDTHPEHPLPIVIRAMNSKSDKWDGPNRPGVMDRKESKKVKISTMVQPDQLDVFYARYAEVCKMSMTALKKRDRKKRKQKKRKAGEGEKKG</sequence>
<dbReference type="PANTHER" id="PTHR12013">
    <property type="entry name" value="SIGNAL RECOGNITION PARTICLE 14 KD PROTEIN"/>
    <property type="match status" value="1"/>
</dbReference>
<evidence type="ECO:0000256" key="8">
    <source>
        <dbReference type="SAM" id="MobiDB-lite"/>
    </source>
</evidence>
<feature type="region of interest" description="Disordered" evidence="8">
    <location>
        <begin position="126"/>
        <end position="150"/>
    </location>
</feature>
<comment type="caution">
    <text evidence="9">The sequence shown here is derived from an EMBL/GenBank/DDBJ whole genome shotgun (WGS) entry which is preliminary data.</text>
</comment>
<accession>A0A9P4JRI4</accession>
<evidence type="ECO:0000256" key="2">
    <source>
        <dbReference type="ARBA" id="ARBA00010349"/>
    </source>
</evidence>
<keyword evidence="3 7" id="KW-0963">Cytoplasm</keyword>
<dbReference type="GO" id="GO:0005786">
    <property type="term" value="C:signal recognition particle, endoplasmic reticulum targeting"/>
    <property type="evidence" value="ECO:0007669"/>
    <property type="project" value="UniProtKB-UniRule"/>
</dbReference>
<evidence type="ECO:0000256" key="5">
    <source>
        <dbReference type="ARBA" id="ARBA00023135"/>
    </source>
</evidence>
<evidence type="ECO:0000256" key="3">
    <source>
        <dbReference type="ARBA" id="ARBA00022490"/>
    </source>
</evidence>
<keyword evidence="4 7" id="KW-0694">RNA-binding</keyword>
<dbReference type="AlphaFoldDB" id="A0A9P4JRI4"/>
<proteinExistence type="inferred from homology"/>
<evidence type="ECO:0000256" key="7">
    <source>
        <dbReference type="RuleBase" id="RU368100"/>
    </source>
</evidence>
<dbReference type="Proteomes" id="UP000799536">
    <property type="component" value="Unassembled WGS sequence"/>
</dbReference>
<reference evidence="9" key="1">
    <citation type="journal article" date="2020" name="Stud. Mycol.">
        <title>101 Dothideomycetes genomes: a test case for predicting lifestyles and emergence of pathogens.</title>
        <authorList>
            <person name="Haridas S."/>
            <person name="Albert R."/>
            <person name="Binder M."/>
            <person name="Bloem J."/>
            <person name="Labutti K."/>
            <person name="Salamov A."/>
            <person name="Andreopoulos B."/>
            <person name="Baker S."/>
            <person name="Barry K."/>
            <person name="Bills G."/>
            <person name="Bluhm B."/>
            <person name="Cannon C."/>
            <person name="Castanera R."/>
            <person name="Culley D."/>
            <person name="Daum C."/>
            <person name="Ezra D."/>
            <person name="Gonzalez J."/>
            <person name="Henrissat B."/>
            <person name="Kuo A."/>
            <person name="Liang C."/>
            <person name="Lipzen A."/>
            <person name="Lutzoni F."/>
            <person name="Magnuson J."/>
            <person name="Mondo S."/>
            <person name="Nolan M."/>
            <person name="Ohm R."/>
            <person name="Pangilinan J."/>
            <person name="Park H.-J."/>
            <person name="Ramirez L."/>
            <person name="Alfaro M."/>
            <person name="Sun H."/>
            <person name="Tritt A."/>
            <person name="Yoshinaga Y."/>
            <person name="Zwiers L.-H."/>
            <person name="Turgeon B."/>
            <person name="Goodwin S."/>
            <person name="Spatafora J."/>
            <person name="Crous P."/>
            <person name="Grigoriev I."/>
        </authorList>
    </citation>
    <scope>NUCLEOTIDE SEQUENCE</scope>
    <source>
        <strain evidence="9">ATCC 74209</strain>
    </source>
</reference>
<comment type="function">
    <text evidence="7">Component of the signal recognition particle (SRP) complex, a ribonucleoprotein complex that mediates the cotranslational targeting of secretory and membrane proteins to the endoplasmic reticulum (ER).</text>
</comment>
<dbReference type="SUPFAM" id="SSF54762">
    <property type="entry name" value="Signal recognition particle alu RNA binding heterodimer, SRP9/14"/>
    <property type="match status" value="1"/>
</dbReference>
<comment type="subunit">
    <text evidence="7">Component of a fungal signal recognition particle (SRP) complex that consists of a 7SL RNA molecule (scR1) and at least six protein subunits: SRP72, SRP68, SRP54, SEC65, SRP21 and SRP14.</text>
</comment>
<evidence type="ECO:0000313" key="10">
    <source>
        <dbReference type="Proteomes" id="UP000799536"/>
    </source>
</evidence>
<dbReference type="GO" id="GO:0030942">
    <property type="term" value="F:endoplasmic reticulum signal peptide binding"/>
    <property type="evidence" value="ECO:0007669"/>
    <property type="project" value="UniProtKB-UniRule"/>
</dbReference>
<dbReference type="GO" id="GO:0008312">
    <property type="term" value="F:7S RNA binding"/>
    <property type="evidence" value="ECO:0007669"/>
    <property type="project" value="UniProtKB-UniRule"/>
</dbReference>
<keyword evidence="10" id="KW-1185">Reference proteome</keyword>
<dbReference type="OrthoDB" id="19209at2759"/>
<evidence type="ECO:0000256" key="1">
    <source>
        <dbReference type="ARBA" id="ARBA00004496"/>
    </source>
</evidence>
<feature type="compositionally biased region" description="Basic residues" evidence="8">
    <location>
        <begin position="128"/>
        <end position="142"/>
    </location>
</feature>
<comment type="similarity">
    <text evidence="2 7">Belongs to the SRP14 family.</text>
</comment>
<comment type="subcellular location">
    <subcellularLocation>
        <location evidence="1 7">Cytoplasm</location>
    </subcellularLocation>
</comment>
<evidence type="ECO:0000256" key="4">
    <source>
        <dbReference type="ARBA" id="ARBA00022884"/>
    </source>
</evidence>
<dbReference type="GO" id="GO:0006614">
    <property type="term" value="P:SRP-dependent cotranslational protein targeting to membrane"/>
    <property type="evidence" value="ECO:0007669"/>
    <property type="project" value="UniProtKB-UniRule"/>
</dbReference>
<gene>
    <name evidence="9" type="ORF">GQ43DRAFT_447693</name>
</gene>
<protein>
    <recommendedName>
        <fullName evidence="7">Signal recognition particle subunit SRP14</fullName>
    </recommendedName>
    <alternativeName>
        <fullName evidence="7">Signal recognition particle 14 kDa protein</fullName>
    </alternativeName>
</protein>
<dbReference type="EMBL" id="ML993915">
    <property type="protein sequence ID" value="KAF2203051.1"/>
    <property type="molecule type" value="Genomic_DNA"/>
</dbReference>
<dbReference type="InterPro" id="IPR003210">
    <property type="entry name" value="Signal_recog_particle_SRP14"/>
</dbReference>
<feature type="region of interest" description="Disordered" evidence="8">
    <location>
        <begin position="75"/>
        <end position="98"/>
    </location>
</feature>
<evidence type="ECO:0000256" key="6">
    <source>
        <dbReference type="ARBA" id="ARBA00023274"/>
    </source>
</evidence>
<dbReference type="InterPro" id="IPR009018">
    <property type="entry name" value="Signal_recog_particle_SRP9/14"/>
</dbReference>
<name>A0A9P4JRI4_9PLEO</name>
<evidence type="ECO:0000313" key="9">
    <source>
        <dbReference type="EMBL" id="KAF2203051.1"/>
    </source>
</evidence>
<dbReference type="Gene3D" id="3.30.720.10">
    <property type="entry name" value="Signal recognition particle alu RNA binding heterodimer, srp9/1"/>
    <property type="match status" value="1"/>
</dbReference>
<dbReference type="Pfam" id="PF02290">
    <property type="entry name" value="SRP14"/>
    <property type="match status" value="1"/>
</dbReference>
<organism evidence="9 10">
    <name type="scientific">Delitschia confertaspora ATCC 74209</name>
    <dbReference type="NCBI Taxonomy" id="1513339"/>
    <lineage>
        <taxon>Eukaryota</taxon>
        <taxon>Fungi</taxon>
        <taxon>Dikarya</taxon>
        <taxon>Ascomycota</taxon>
        <taxon>Pezizomycotina</taxon>
        <taxon>Dothideomycetes</taxon>
        <taxon>Pleosporomycetidae</taxon>
        <taxon>Pleosporales</taxon>
        <taxon>Delitschiaceae</taxon>
        <taxon>Delitschia</taxon>
    </lineage>
</organism>
<keyword evidence="6 7" id="KW-0687">Ribonucleoprotein</keyword>
<keyword evidence="5 7" id="KW-0733">Signal recognition particle</keyword>